<dbReference type="InterPro" id="IPR012675">
    <property type="entry name" value="Beta-grasp_dom_sf"/>
</dbReference>
<reference evidence="8" key="2">
    <citation type="submission" date="2015-01" db="EMBL/GenBank/DDBJ databases">
        <title>Evolutionary Origins and Diversification of the Mycorrhizal Mutualists.</title>
        <authorList>
            <consortium name="DOE Joint Genome Institute"/>
            <consortium name="Mycorrhizal Genomics Consortium"/>
            <person name="Kohler A."/>
            <person name="Kuo A."/>
            <person name="Nagy L.G."/>
            <person name="Floudas D."/>
            <person name="Copeland A."/>
            <person name="Barry K.W."/>
            <person name="Cichocki N."/>
            <person name="Veneault-Fourrey C."/>
            <person name="LaButti K."/>
            <person name="Lindquist E.A."/>
            <person name="Lipzen A."/>
            <person name="Lundell T."/>
            <person name="Morin E."/>
            <person name="Murat C."/>
            <person name="Riley R."/>
            <person name="Ohm R."/>
            <person name="Sun H."/>
            <person name="Tunlid A."/>
            <person name="Henrissat B."/>
            <person name="Grigoriev I.V."/>
            <person name="Hibbett D.S."/>
            <person name="Martin F."/>
        </authorList>
    </citation>
    <scope>NUCLEOTIDE SEQUENCE [LARGE SCALE GENOMIC DNA]</scope>
    <source>
        <strain evidence="8">Foug A</strain>
    </source>
</reference>
<protein>
    <recommendedName>
        <fullName evidence="1">Succinate dehydrogenase [ubiquinone] iron-sulfur subunit, mitochondrial</fullName>
    </recommendedName>
    <alternativeName>
        <fullName evidence="4">Iron-sulfur subunit of complex II</fullName>
    </alternativeName>
</protein>
<feature type="non-terminal residue" evidence="7">
    <location>
        <position position="1"/>
    </location>
</feature>
<keyword evidence="2" id="KW-0001">2Fe-2S</keyword>
<dbReference type="Pfam" id="PF13085">
    <property type="entry name" value="Fer2_3"/>
    <property type="match status" value="1"/>
</dbReference>
<name>A0A0C2ZYP2_9AGAM</name>
<dbReference type="STRING" id="1036808.A0A0C2ZYP2"/>
<dbReference type="HOGENOM" id="CLU_044838_5_2_1"/>
<dbReference type="InParanoid" id="A0A0C2ZYP2"/>
<sequence>NPDEPDKQPTLQSYTIDLNQTGPMAYLLLYLILDALIKIKNEIDSTLTFRRSCREGICGSCAMSINGQNTLACLCRIDRDSSKDAKIYPL</sequence>
<gene>
    <name evidence="7" type="ORF">SCLCIDRAFT_58458</name>
</gene>
<dbReference type="PROSITE" id="PS00197">
    <property type="entry name" value="2FE2S_FER_1"/>
    <property type="match status" value="1"/>
</dbReference>
<evidence type="ECO:0000256" key="3">
    <source>
        <dbReference type="ARBA" id="ARBA00023014"/>
    </source>
</evidence>
<dbReference type="InterPro" id="IPR025192">
    <property type="entry name" value="Succ_DH/fum_Rdtase_N"/>
</dbReference>
<feature type="domain" description="2Fe-2S ferredoxin-type" evidence="6">
    <location>
        <begin position="1"/>
        <end position="90"/>
    </location>
</feature>
<dbReference type="InterPro" id="IPR001041">
    <property type="entry name" value="2Fe-2S_ferredoxin-type"/>
</dbReference>
<dbReference type="EMBL" id="KN822017">
    <property type="protein sequence ID" value="KIM66553.1"/>
    <property type="molecule type" value="Genomic_DNA"/>
</dbReference>
<evidence type="ECO:0000256" key="5">
    <source>
        <dbReference type="ARBA" id="ARBA00049220"/>
    </source>
</evidence>
<dbReference type="GO" id="GO:0008177">
    <property type="term" value="F:succinate dehydrogenase (quinone) activity"/>
    <property type="evidence" value="ECO:0007669"/>
    <property type="project" value="UniProtKB-EC"/>
</dbReference>
<accession>A0A0C2ZYP2</accession>
<dbReference type="Proteomes" id="UP000053989">
    <property type="component" value="Unassembled WGS sequence"/>
</dbReference>
<evidence type="ECO:0000313" key="8">
    <source>
        <dbReference type="Proteomes" id="UP000053989"/>
    </source>
</evidence>
<evidence type="ECO:0000256" key="4">
    <source>
        <dbReference type="ARBA" id="ARBA00033304"/>
    </source>
</evidence>
<dbReference type="InterPro" id="IPR006058">
    <property type="entry name" value="2Fe2S_fd_BS"/>
</dbReference>
<dbReference type="OrthoDB" id="1696654at2759"/>
<dbReference type="GO" id="GO:0051537">
    <property type="term" value="F:2 iron, 2 sulfur cluster binding"/>
    <property type="evidence" value="ECO:0007669"/>
    <property type="project" value="UniProtKB-KW"/>
</dbReference>
<organism evidence="7 8">
    <name type="scientific">Scleroderma citrinum Foug A</name>
    <dbReference type="NCBI Taxonomy" id="1036808"/>
    <lineage>
        <taxon>Eukaryota</taxon>
        <taxon>Fungi</taxon>
        <taxon>Dikarya</taxon>
        <taxon>Basidiomycota</taxon>
        <taxon>Agaricomycotina</taxon>
        <taxon>Agaricomycetes</taxon>
        <taxon>Agaricomycetidae</taxon>
        <taxon>Boletales</taxon>
        <taxon>Sclerodermatineae</taxon>
        <taxon>Sclerodermataceae</taxon>
        <taxon>Scleroderma</taxon>
    </lineage>
</organism>
<proteinExistence type="predicted"/>
<dbReference type="PANTHER" id="PTHR11921:SF29">
    <property type="entry name" value="SUCCINATE DEHYDROGENASE [UBIQUINONE] IRON-SULFUR SUBUNIT, MITOCHONDRIAL"/>
    <property type="match status" value="1"/>
</dbReference>
<keyword evidence="3" id="KW-0411">Iron-sulfur</keyword>
<dbReference type="InterPro" id="IPR036010">
    <property type="entry name" value="2Fe-2S_ferredoxin-like_sf"/>
</dbReference>
<dbReference type="PANTHER" id="PTHR11921">
    <property type="entry name" value="SUCCINATE DEHYDROGENASE IRON-SULFUR PROTEIN"/>
    <property type="match status" value="1"/>
</dbReference>
<comment type="catalytic activity">
    <reaction evidence="5">
        <text>a quinone + succinate = fumarate + a quinol</text>
        <dbReference type="Rhea" id="RHEA:40523"/>
        <dbReference type="ChEBI" id="CHEBI:24646"/>
        <dbReference type="ChEBI" id="CHEBI:29806"/>
        <dbReference type="ChEBI" id="CHEBI:30031"/>
        <dbReference type="ChEBI" id="CHEBI:132124"/>
        <dbReference type="EC" id="1.3.5.1"/>
    </reaction>
</comment>
<dbReference type="Gene3D" id="3.10.20.30">
    <property type="match status" value="1"/>
</dbReference>
<dbReference type="GO" id="GO:0009055">
    <property type="term" value="F:electron transfer activity"/>
    <property type="evidence" value="ECO:0007669"/>
    <property type="project" value="InterPro"/>
</dbReference>
<evidence type="ECO:0000256" key="1">
    <source>
        <dbReference type="ARBA" id="ARBA00016766"/>
    </source>
</evidence>
<dbReference type="InterPro" id="IPR050573">
    <property type="entry name" value="SDH/FRD_Iron-Sulfur"/>
</dbReference>
<evidence type="ECO:0000313" key="7">
    <source>
        <dbReference type="EMBL" id="KIM66553.1"/>
    </source>
</evidence>
<dbReference type="GO" id="GO:0022904">
    <property type="term" value="P:respiratory electron transport chain"/>
    <property type="evidence" value="ECO:0007669"/>
    <property type="project" value="TreeGrafter"/>
</dbReference>
<dbReference type="SUPFAM" id="SSF54292">
    <property type="entry name" value="2Fe-2S ferredoxin-like"/>
    <property type="match status" value="1"/>
</dbReference>
<dbReference type="AlphaFoldDB" id="A0A0C2ZYP2"/>
<evidence type="ECO:0000259" key="6">
    <source>
        <dbReference type="PROSITE" id="PS51085"/>
    </source>
</evidence>
<feature type="non-terminal residue" evidence="7">
    <location>
        <position position="90"/>
    </location>
</feature>
<dbReference type="PROSITE" id="PS51085">
    <property type="entry name" value="2FE2S_FER_2"/>
    <property type="match status" value="1"/>
</dbReference>
<dbReference type="GO" id="GO:0031966">
    <property type="term" value="C:mitochondrial membrane"/>
    <property type="evidence" value="ECO:0007669"/>
    <property type="project" value="TreeGrafter"/>
</dbReference>
<keyword evidence="2" id="KW-0408">Iron</keyword>
<reference evidence="7 8" key="1">
    <citation type="submission" date="2014-04" db="EMBL/GenBank/DDBJ databases">
        <authorList>
            <consortium name="DOE Joint Genome Institute"/>
            <person name="Kuo A."/>
            <person name="Kohler A."/>
            <person name="Nagy L.G."/>
            <person name="Floudas D."/>
            <person name="Copeland A."/>
            <person name="Barry K.W."/>
            <person name="Cichocki N."/>
            <person name="Veneault-Fourrey C."/>
            <person name="LaButti K."/>
            <person name="Lindquist E.A."/>
            <person name="Lipzen A."/>
            <person name="Lundell T."/>
            <person name="Morin E."/>
            <person name="Murat C."/>
            <person name="Sun H."/>
            <person name="Tunlid A."/>
            <person name="Henrissat B."/>
            <person name="Grigoriev I.V."/>
            <person name="Hibbett D.S."/>
            <person name="Martin F."/>
            <person name="Nordberg H.P."/>
            <person name="Cantor M.N."/>
            <person name="Hua S.X."/>
        </authorList>
    </citation>
    <scope>NUCLEOTIDE SEQUENCE [LARGE SCALE GENOMIC DNA]</scope>
    <source>
        <strain evidence="7 8">Foug A</strain>
    </source>
</reference>
<keyword evidence="8" id="KW-1185">Reference proteome</keyword>
<keyword evidence="2" id="KW-0479">Metal-binding</keyword>
<evidence type="ECO:0000256" key="2">
    <source>
        <dbReference type="ARBA" id="ARBA00022714"/>
    </source>
</evidence>
<dbReference type="GO" id="GO:0009060">
    <property type="term" value="P:aerobic respiration"/>
    <property type="evidence" value="ECO:0007669"/>
    <property type="project" value="TreeGrafter"/>
</dbReference>